<dbReference type="Proteomes" id="UP000824120">
    <property type="component" value="Chromosome 10"/>
</dbReference>
<evidence type="ECO:0000313" key="3">
    <source>
        <dbReference type="Proteomes" id="UP000824120"/>
    </source>
</evidence>
<comment type="caution">
    <text evidence="2">The sequence shown here is derived from an EMBL/GenBank/DDBJ whole genome shotgun (WGS) entry which is preliminary data.</text>
</comment>
<feature type="compositionally biased region" description="Low complexity" evidence="1">
    <location>
        <begin position="10"/>
        <end position="23"/>
    </location>
</feature>
<dbReference type="AlphaFoldDB" id="A0A9J5X040"/>
<sequence>MGRRTLINNKSSSQKESSSSSKQLVNFEDIPKDSPLYAHMQAYLDAQKQKENFSSTTKEDTDDIKSYEKLHKKEMIFLLENSDLQRKDEPWKIFQRYLINALYYPGESYKSWSYYEEILINSGSAELQHFSATSYSPHEKVYNFSKIIIKQIIYVEDWGMSTMKESQISLNNT</sequence>
<protein>
    <submittedName>
        <fullName evidence="2">Uncharacterized protein</fullName>
    </submittedName>
</protein>
<organism evidence="2 3">
    <name type="scientific">Solanum commersonii</name>
    <name type="common">Commerson's wild potato</name>
    <name type="synonym">Commerson's nightshade</name>
    <dbReference type="NCBI Taxonomy" id="4109"/>
    <lineage>
        <taxon>Eukaryota</taxon>
        <taxon>Viridiplantae</taxon>
        <taxon>Streptophyta</taxon>
        <taxon>Embryophyta</taxon>
        <taxon>Tracheophyta</taxon>
        <taxon>Spermatophyta</taxon>
        <taxon>Magnoliopsida</taxon>
        <taxon>eudicotyledons</taxon>
        <taxon>Gunneridae</taxon>
        <taxon>Pentapetalae</taxon>
        <taxon>asterids</taxon>
        <taxon>lamiids</taxon>
        <taxon>Solanales</taxon>
        <taxon>Solanaceae</taxon>
        <taxon>Solanoideae</taxon>
        <taxon>Solaneae</taxon>
        <taxon>Solanum</taxon>
    </lineage>
</organism>
<accession>A0A9J5X040</accession>
<name>A0A9J5X040_SOLCO</name>
<proteinExistence type="predicted"/>
<gene>
    <name evidence="2" type="ORF">H5410_052172</name>
</gene>
<keyword evidence="3" id="KW-1185">Reference proteome</keyword>
<evidence type="ECO:0000256" key="1">
    <source>
        <dbReference type="SAM" id="MobiDB-lite"/>
    </source>
</evidence>
<feature type="region of interest" description="Disordered" evidence="1">
    <location>
        <begin position="1"/>
        <end position="24"/>
    </location>
</feature>
<evidence type="ECO:0000313" key="2">
    <source>
        <dbReference type="EMBL" id="KAG5581545.1"/>
    </source>
</evidence>
<dbReference type="EMBL" id="JACXVP010000010">
    <property type="protein sequence ID" value="KAG5581545.1"/>
    <property type="molecule type" value="Genomic_DNA"/>
</dbReference>
<reference evidence="2 3" key="1">
    <citation type="submission" date="2020-09" db="EMBL/GenBank/DDBJ databases">
        <title>De no assembly of potato wild relative species, Solanum commersonii.</title>
        <authorList>
            <person name="Cho K."/>
        </authorList>
    </citation>
    <scope>NUCLEOTIDE SEQUENCE [LARGE SCALE GENOMIC DNA]</scope>
    <source>
        <strain evidence="2">LZ3.2</strain>
        <tissue evidence="2">Leaf</tissue>
    </source>
</reference>
<dbReference type="OrthoDB" id="1743486at2759"/>